<evidence type="ECO:0000256" key="13">
    <source>
        <dbReference type="SAM" id="MobiDB-lite"/>
    </source>
</evidence>
<dbReference type="NCBIfam" id="TIGR00057">
    <property type="entry name" value="L-threonylcarbamoyladenylate synthase"/>
    <property type="match status" value="1"/>
</dbReference>
<evidence type="ECO:0000256" key="4">
    <source>
        <dbReference type="ARBA" id="ARBA00015492"/>
    </source>
</evidence>
<evidence type="ECO:0000259" key="14">
    <source>
        <dbReference type="PROSITE" id="PS51163"/>
    </source>
</evidence>
<dbReference type="EC" id="2.7.7.87" evidence="3"/>
<evidence type="ECO:0000256" key="2">
    <source>
        <dbReference type="ARBA" id="ARBA00007663"/>
    </source>
</evidence>
<gene>
    <name evidence="15" type="ORF">UFOPK3773_01497</name>
    <name evidence="16" type="ORF">UFOPK3992_00903</name>
</gene>
<dbReference type="PANTHER" id="PTHR17490">
    <property type="entry name" value="SUA5"/>
    <property type="match status" value="1"/>
</dbReference>
<keyword evidence="9" id="KW-0547">Nucleotide-binding</keyword>
<protein>
    <recommendedName>
        <fullName evidence="4">Threonylcarbamoyl-AMP synthase</fullName>
        <ecNumber evidence="3">2.7.7.87</ecNumber>
    </recommendedName>
    <alternativeName>
        <fullName evidence="11">L-threonylcarbamoyladenylate synthase</fullName>
    </alternativeName>
</protein>
<evidence type="ECO:0000256" key="11">
    <source>
        <dbReference type="ARBA" id="ARBA00029774"/>
    </source>
</evidence>
<dbReference type="Pfam" id="PF01300">
    <property type="entry name" value="Sua5_yciO_yrdC"/>
    <property type="match status" value="1"/>
</dbReference>
<dbReference type="InterPro" id="IPR050156">
    <property type="entry name" value="TC-AMP_synthase_SUA5"/>
</dbReference>
<dbReference type="EMBL" id="CAFBNF010000182">
    <property type="protein sequence ID" value="CAB4952626.1"/>
    <property type="molecule type" value="Genomic_DNA"/>
</dbReference>
<keyword evidence="7" id="KW-0819">tRNA processing</keyword>
<dbReference type="InterPro" id="IPR017945">
    <property type="entry name" value="DHBP_synth_RibB-like_a/b_dom"/>
</dbReference>
<dbReference type="PROSITE" id="PS51163">
    <property type="entry name" value="YRDC"/>
    <property type="match status" value="1"/>
</dbReference>
<proteinExistence type="inferred from homology"/>
<dbReference type="InterPro" id="IPR006070">
    <property type="entry name" value="Sua5-like_dom"/>
</dbReference>
<dbReference type="GO" id="GO:0008033">
    <property type="term" value="P:tRNA processing"/>
    <property type="evidence" value="ECO:0007669"/>
    <property type="project" value="UniProtKB-KW"/>
</dbReference>
<dbReference type="SUPFAM" id="SSF55821">
    <property type="entry name" value="YrdC/RibB"/>
    <property type="match status" value="1"/>
</dbReference>
<dbReference type="InterPro" id="IPR038385">
    <property type="entry name" value="Sua5/YwlC_C"/>
</dbReference>
<evidence type="ECO:0000256" key="6">
    <source>
        <dbReference type="ARBA" id="ARBA00022679"/>
    </source>
</evidence>
<reference evidence="16" key="1">
    <citation type="submission" date="2020-05" db="EMBL/GenBank/DDBJ databases">
        <authorList>
            <person name="Chiriac C."/>
            <person name="Salcher M."/>
            <person name="Ghai R."/>
            <person name="Kavagutti S V."/>
        </authorList>
    </citation>
    <scope>NUCLEOTIDE SEQUENCE</scope>
</reference>
<dbReference type="GO" id="GO:0000049">
    <property type="term" value="F:tRNA binding"/>
    <property type="evidence" value="ECO:0007669"/>
    <property type="project" value="TreeGrafter"/>
</dbReference>
<comment type="similarity">
    <text evidence="2">Belongs to the SUA5 family.</text>
</comment>
<dbReference type="PANTHER" id="PTHR17490:SF16">
    <property type="entry name" value="THREONYLCARBAMOYL-AMP SYNTHASE"/>
    <property type="match status" value="1"/>
</dbReference>
<dbReference type="Pfam" id="PF03481">
    <property type="entry name" value="Sua5_C"/>
    <property type="match status" value="1"/>
</dbReference>
<dbReference type="GO" id="GO:0005737">
    <property type="term" value="C:cytoplasm"/>
    <property type="evidence" value="ECO:0007669"/>
    <property type="project" value="UniProtKB-SubCell"/>
</dbReference>
<dbReference type="InterPro" id="IPR005145">
    <property type="entry name" value="Sua5_C"/>
</dbReference>
<keyword evidence="6" id="KW-0808">Transferase</keyword>
<name>A0A6J7PNC4_9ZZZZ</name>
<organism evidence="16">
    <name type="scientific">freshwater metagenome</name>
    <dbReference type="NCBI Taxonomy" id="449393"/>
    <lineage>
        <taxon>unclassified sequences</taxon>
        <taxon>metagenomes</taxon>
        <taxon>ecological metagenomes</taxon>
    </lineage>
</organism>
<dbReference type="EMBL" id="CAFBOZ010000114">
    <property type="protein sequence ID" value="CAB5004713.1"/>
    <property type="molecule type" value="Genomic_DNA"/>
</dbReference>
<dbReference type="AlphaFoldDB" id="A0A6J7PNC4"/>
<evidence type="ECO:0000256" key="12">
    <source>
        <dbReference type="ARBA" id="ARBA00048366"/>
    </source>
</evidence>
<dbReference type="GO" id="GO:0006450">
    <property type="term" value="P:regulation of translational fidelity"/>
    <property type="evidence" value="ECO:0007669"/>
    <property type="project" value="TreeGrafter"/>
</dbReference>
<keyword evidence="8" id="KW-0548">Nucleotidyltransferase</keyword>
<sequence>MSSATHRRPHRQSRHNEGVSEPSAVTITNSVDAAVVGLLAGALVAFATETVYGLGALATDESAVARVFKVKGRPTGHPLIVHLPDRGQLDRWSRDYPAWALALAESLWPGPLTLVVPRSSLASDALTGGQATVGLRVPSHPMALDLLRAVGTAVAAPSANRFGGVSPTTAQHVVDDLGPYLDPTRDLVLDGGPCDVGVESTIVLAIDDVPRLLRPGAISEQAIADITGRAVGVADSSVRAPGTLPSHYSPHATVIPCTADELARVTGFTPETAGLIAEAHIATPPTLRRLASPVGVDNYARELYAALRAADRAGLSHVVAVPPEGNHGLSAAIRDRLIRAAHSS</sequence>
<dbReference type="Gene3D" id="3.40.50.11030">
    <property type="entry name" value="Threonylcarbamoyl-AMP synthase, C-terminal domain"/>
    <property type="match status" value="1"/>
</dbReference>
<dbReference type="GO" id="GO:0003725">
    <property type="term" value="F:double-stranded RNA binding"/>
    <property type="evidence" value="ECO:0007669"/>
    <property type="project" value="InterPro"/>
</dbReference>
<evidence type="ECO:0000256" key="7">
    <source>
        <dbReference type="ARBA" id="ARBA00022694"/>
    </source>
</evidence>
<evidence type="ECO:0000256" key="3">
    <source>
        <dbReference type="ARBA" id="ARBA00012584"/>
    </source>
</evidence>
<dbReference type="Gene3D" id="3.90.870.10">
    <property type="entry name" value="DHBP synthase"/>
    <property type="match status" value="1"/>
</dbReference>
<feature type="region of interest" description="Disordered" evidence="13">
    <location>
        <begin position="1"/>
        <end position="23"/>
    </location>
</feature>
<feature type="domain" description="YrdC-like" evidence="14">
    <location>
        <begin position="28"/>
        <end position="218"/>
    </location>
</feature>
<feature type="compositionally biased region" description="Basic residues" evidence="13">
    <location>
        <begin position="1"/>
        <end position="13"/>
    </location>
</feature>
<evidence type="ECO:0000256" key="5">
    <source>
        <dbReference type="ARBA" id="ARBA00022490"/>
    </source>
</evidence>
<keyword evidence="10" id="KW-0067">ATP-binding</keyword>
<evidence type="ECO:0000313" key="15">
    <source>
        <dbReference type="EMBL" id="CAB4952626.1"/>
    </source>
</evidence>
<evidence type="ECO:0000256" key="8">
    <source>
        <dbReference type="ARBA" id="ARBA00022695"/>
    </source>
</evidence>
<dbReference type="InterPro" id="IPR010923">
    <property type="entry name" value="T(6)A37_SUA5"/>
</dbReference>
<evidence type="ECO:0000256" key="1">
    <source>
        <dbReference type="ARBA" id="ARBA00004496"/>
    </source>
</evidence>
<evidence type="ECO:0000313" key="16">
    <source>
        <dbReference type="EMBL" id="CAB5004713.1"/>
    </source>
</evidence>
<dbReference type="GO" id="GO:0005524">
    <property type="term" value="F:ATP binding"/>
    <property type="evidence" value="ECO:0007669"/>
    <property type="project" value="UniProtKB-KW"/>
</dbReference>
<comment type="catalytic activity">
    <reaction evidence="12">
        <text>L-threonine + hydrogencarbonate + ATP = L-threonylcarbamoyladenylate + diphosphate + H2O</text>
        <dbReference type="Rhea" id="RHEA:36407"/>
        <dbReference type="ChEBI" id="CHEBI:15377"/>
        <dbReference type="ChEBI" id="CHEBI:17544"/>
        <dbReference type="ChEBI" id="CHEBI:30616"/>
        <dbReference type="ChEBI" id="CHEBI:33019"/>
        <dbReference type="ChEBI" id="CHEBI:57926"/>
        <dbReference type="ChEBI" id="CHEBI:73682"/>
        <dbReference type="EC" id="2.7.7.87"/>
    </reaction>
</comment>
<comment type="subcellular location">
    <subcellularLocation>
        <location evidence="1">Cytoplasm</location>
    </subcellularLocation>
</comment>
<evidence type="ECO:0000256" key="9">
    <source>
        <dbReference type="ARBA" id="ARBA00022741"/>
    </source>
</evidence>
<dbReference type="GO" id="GO:0061710">
    <property type="term" value="F:L-threonylcarbamoyladenylate synthase"/>
    <property type="evidence" value="ECO:0007669"/>
    <property type="project" value="UniProtKB-EC"/>
</dbReference>
<accession>A0A6J7PNC4</accession>
<keyword evidence="5" id="KW-0963">Cytoplasm</keyword>
<evidence type="ECO:0000256" key="10">
    <source>
        <dbReference type="ARBA" id="ARBA00022840"/>
    </source>
</evidence>
<dbReference type="PIRSF" id="PIRSF004930">
    <property type="entry name" value="Tln_factor_SUA5"/>
    <property type="match status" value="1"/>
</dbReference>